<comment type="caution">
    <text evidence="1">The sequence shown here is derived from an EMBL/GenBank/DDBJ whole genome shotgun (WGS) entry which is preliminary data.</text>
</comment>
<accession>A0A4R0FXE9</accession>
<name>A0A4R0FXE9_9ENTR</name>
<dbReference type="Proteomes" id="UP000291424">
    <property type="component" value="Unassembled WGS sequence"/>
</dbReference>
<organism evidence="1 2">
    <name type="scientific">Enterobacter wuhouensis</name>
    <dbReference type="NCBI Taxonomy" id="2529381"/>
    <lineage>
        <taxon>Bacteria</taxon>
        <taxon>Pseudomonadati</taxon>
        <taxon>Pseudomonadota</taxon>
        <taxon>Gammaproteobacteria</taxon>
        <taxon>Enterobacterales</taxon>
        <taxon>Enterobacteriaceae</taxon>
        <taxon>Enterobacter</taxon>
    </lineage>
</organism>
<dbReference type="EMBL" id="SJOO01000015">
    <property type="protein sequence ID" value="TCB88276.1"/>
    <property type="molecule type" value="Genomic_DNA"/>
</dbReference>
<sequence>MLKNNSLGLGSITGPTDIADLIRLYQRKAVHQKTYNMLNGHRVADTTKRLIPWLDLELCHIYPNSKGGANIARNIIIAPAAINRMMKDVIPCCQSGVLSGIKAMETPQPVKSTLLKALTDKYGSDAVQEALYGVKHLAFADLNLSRRLFDTDIYAFPPLTRLLKEEALRLNLMSLWETLVCTEVSVWLNAGPANELFAVAAFHALLNGDADHLLEQCYRLVDEIRVKHKRGSQQIYDEFQHILSQYMAKYFHIDTSDHRACNLFYNRFFSVPPVTEDGVCAIPPQ</sequence>
<reference evidence="1 2" key="1">
    <citation type="submission" date="2019-02" db="EMBL/GenBank/DDBJ databases">
        <title>The draft genome of Enterobacter spp. strains.</title>
        <authorList>
            <person name="Wang C."/>
            <person name="Feng Y."/>
            <person name="Zong Z."/>
        </authorList>
    </citation>
    <scope>NUCLEOTIDE SEQUENCE [LARGE SCALE GENOMIC DNA]</scope>
    <source>
        <strain evidence="1 2">WCHEW120002</strain>
    </source>
</reference>
<dbReference type="AlphaFoldDB" id="A0A4R0FXE9"/>
<proteinExistence type="predicted"/>
<dbReference type="OrthoDB" id="6610599at2"/>
<protein>
    <submittedName>
        <fullName evidence="1">Uncharacterized protein</fullName>
    </submittedName>
</protein>
<evidence type="ECO:0000313" key="1">
    <source>
        <dbReference type="EMBL" id="TCB88276.1"/>
    </source>
</evidence>
<evidence type="ECO:0000313" key="2">
    <source>
        <dbReference type="Proteomes" id="UP000291424"/>
    </source>
</evidence>
<gene>
    <name evidence="1" type="ORF">E0L20_21700</name>
</gene>